<comment type="subcellular location">
    <subcellularLocation>
        <location evidence="1">Membrane</location>
        <topology evidence="1">Single-pass membrane protein</topology>
    </subcellularLocation>
</comment>
<keyword evidence="7 16" id="KW-0547">Nucleotide-binding</keyword>
<reference evidence="20" key="1">
    <citation type="journal article" date="2015" name="Nat. Plants">
        <title>Genome expansion of Arabis alpina linked with retrotransposition and reduced symmetric DNA methylation.</title>
        <authorList>
            <person name="Willing E.M."/>
            <person name="Rawat V."/>
            <person name="Mandakova T."/>
            <person name="Maumus F."/>
            <person name="James G.V."/>
            <person name="Nordstroem K.J."/>
            <person name="Becker C."/>
            <person name="Warthmann N."/>
            <person name="Chica C."/>
            <person name="Szarzynska B."/>
            <person name="Zytnicki M."/>
            <person name="Albani M.C."/>
            <person name="Kiefer C."/>
            <person name="Bergonzi S."/>
            <person name="Castaings L."/>
            <person name="Mateos J.L."/>
            <person name="Berns M.C."/>
            <person name="Bujdoso N."/>
            <person name="Piofczyk T."/>
            <person name="de Lorenzo L."/>
            <person name="Barrero-Sicilia C."/>
            <person name="Mateos I."/>
            <person name="Piednoel M."/>
            <person name="Hagmann J."/>
            <person name="Chen-Min-Tao R."/>
            <person name="Iglesias-Fernandez R."/>
            <person name="Schuster S.C."/>
            <person name="Alonso-Blanco C."/>
            <person name="Roudier F."/>
            <person name="Carbonero P."/>
            <person name="Paz-Ares J."/>
            <person name="Davis S.J."/>
            <person name="Pecinka A."/>
            <person name="Quesneville H."/>
            <person name="Colot V."/>
            <person name="Lysak M.A."/>
            <person name="Weigel D."/>
            <person name="Coupland G."/>
            <person name="Schneeberger K."/>
        </authorList>
    </citation>
    <scope>NUCLEOTIDE SEQUENCE [LARGE SCALE GENOMIC DNA]</scope>
    <source>
        <strain evidence="20">cv. Pajares</strain>
    </source>
</reference>
<dbReference type="FunFam" id="1.10.510.10:FF:000129">
    <property type="entry name" value="cysteine-rich receptor-like protein kinase 10"/>
    <property type="match status" value="2"/>
</dbReference>
<keyword evidence="20" id="KW-1185">Reference proteome</keyword>
<evidence type="ECO:0000256" key="6">
    <source>
        <dbReference type="ARBA" id="ARBA00022737"/>
    </source>
</evidence>
<gene>
    <name evidence="19" type="ORF">AALP_AAs55098U000100</name>
</gene>
<evidence type="ECO:0000313" key="19">
    <source>
        <dbReference type="EMBL" id="KFK22843.1"/>
    </source>
</evidence>
<dbReference type="PROSITE" id="PS00108">
    <property type="entry name" value="PROTEIN_KINASE_ST"/>
    <property type="match status" value="2"/>
</dbReference>
<dbReference type="InterPro" id="IPR001245">
    <property type="entry name" value="Ser-Thr/Tyr_kinase_cat_dom"/>
</dbReference>
<dbReference type="Gene3D" id="1.10.510.10">
    <property type="entry name" value="Transferase(Phosphotransferase) domain 1"/>
    <property type="match status" value="2"/>
</dbReference>
<evidence type="ECO:0000256" key="17">
    <source>
        <dbReference type="SAM" id="Phobius"/>
    </source>
</evidence>
<dbReference type="InterPro" id="IPR008271">
    <property type="entry name" value="Ser/Thr_kinase_AS"/>
</dbReference>
<protein>
    <recommendedName>
        <fullName evidence="18">Protein kinase domain-containing protein</fullName>
    </recommendedName>
</protein>
<comment type="catalytic activity">
    <reaction evidence="14">
        <text>L-seryl-[protein] + ATP = O-phospho-L-seryl-[protein] + ADP + H(+)</text>
        <dbReference type="Rhea" id="RHEA:17989"/>
        <dbReference type="Rhea" id="RHEA-COMP:9863"/>
        <dbReference type="Rhea" id="RHEA-COMP:11604"/>
        <dbReference type="ChEBI" id="CHEBI:15378"/>
        <dbReference type="ChEBI" id="CHEBI:29999"/>
        <dbReference type="ChEBI" id="CHEBI:30616"/>
        <dbReference type="ChEBI" id="CHEBI:83421"/>
        <dbReference type="ChEBI" id="CHEBI:456216"/>
    </reaction>
</comment>
<dbReference type="eggNOG" id="ENOG502QWDY">
    <property type="taxonomic scope" value="Eukaryota"/>
</dbReference>
<feature type="domain" description="Protein kinase" evidence="18">
    <location>
        <begin position="206"/>
        <end position="479"/>
    </location>
</feature>
<dbReference type="PROSITE" id="PS00107">
    <property type="entry name" value="PROTEIN_KINASE_ATP"/>
    <property type="match status" value="1"/>
</dbReference>
<evidence type="ECO:0000256" key="8">
    <source>
        <dbReference type="ARBA" id="ARBA00022777"/>
    </source>
</evidence>
<feature type="domain" description="Protein kinase" evidence="18">
    <location>
        <begin position="571"/>
        <end position="858"/>
    </location>
</feature>
<dbReference type="Gene3D" id="3.30.200.20">
    <property type="entry name" value="Phosphorylase Kinase, domain 1"/>
    <property type="match status" value="2"/>
</dbReference>
<evidence type="ECO:0000313" key="20">
    <source>
        <dbReference type="Proteomes" id="UP000029120"/>
    </source>
</evidence>
<keyword evidence="3" id="KW-0808">Transferase</keyword>
<keyword evidence="2" id="KW-0723">Serine/threonine-protein kinase</keyword>
<evidence type="ECO:0000256" key="14">
    <source>
        <dbReference type="ARBA" id="ARBA00047558"/>
    </source>
</evidence>
<keyword evidence="12" id="KW-0675">Receptor</keyword>
<evidence type="ECO:0000256" key="12">
    <source>
        <dbReference type="ARBA" id="ARBA00023170"/>
    </source>
</evidence>
<evidence type="ECO:0000256" key="10">
    <source>
        <dbReference type="ARBA" id="ARBA00022989"/>
    </source>
</evidence>
<feature type="transmembrane region" description="Helical" evidence="17">
    <location>
        <begin position="181"/>
        <end position="202"/>
    </location>
</feature>
<dbReference type="GO" id="GO:0005524">
    <property type="term" value="F:ATP binding"/>
    <property type="evidence" value="ECO:0007669"/>
    <property type="project" value="UniProtKB-UniRule"/>
</dbReference>
<dbReference type="InterPro" id="IPR000719">
    <property type="entry name" value="Prot_kinase_dom"/>
</dbReference>
<evidence type="ECO:0000256" key="1">
    <source>
        <dbReference type="ARBA" id="ARBA00004167"/>
    </source>
</evidence>
<dbReference type="GO" id="GO:0004674">
    <property type="term" value="F:protein serine/threonine kinase activity"/>
    <property type="evidence" value="ECO:0007669"/>
    <property type="project" value="UniProtKB-KW"/>
</dbReference>
<dbReference type="PANTHER" id="PTHR27002">
    <property type="entry name" value="RECEPTOR-LIKE SERINE/THREONINE-PROTEIN KINASE SD1-8"/>
    <property type="match status" value="1"/>
</dbReference>
<keyword evidence="6" id="KW-0677">Repeat</keyword>
<evidence type="ECO:0000256" key="4">
    <source>
        <dbReference type="ARBA" id="ARBA00022692"/>
    </source>
</evidence>
<evidence type="ECO:0000256" key="7">
    <source>
        <dbReference type="ARBA" id="ARBA00022741"/>
    </source>
</evidence>
<dbReference type="GO" id="GO:0005886">
    <property type="term" value="C:plasma membrane"/>
    <property type="evidence" value="ECO:0007669"/>
    <property type="project" value="TreeGrafter"/>
</dbReference>
<dbReference type="AlphaFoldDB" id="A0A087FYZ1"/>
<dbReference type="InterPro" id="IPR011009">
    <property type="entry name" value="Kinase-like_dom_sf"/>
</dbReference>
<keyword evidence="8" id="KW-0418">Kinase</keyword>
<evidence type="ECO:0000256" key="5">
    <source>
        <dbReference type="ARBA" id="ARBA00022729"/>
    </source>
</evidence>
<dbReference type="Proteomes" id="UP000029120">
    <property type="component" value="Unassembled WGS sequence"/>
</dbReference>
<dbReference type="CDD" id="cd23509">
    <property type="entry name" value="Gnk2-like"/>
    <property type="match status" value="1"/>
</dbReference>
<keyword evidence="5" id="KW-0732">Signal</keyword>
<keyword evidence="13" id="KW-0325">Glycoprotein</keyword>
<accession>A0A087FYZ1</accession>
<comment type="catalytic activity">
    <reaction evidence="15">
        <text>L-threonyl-[protein] + ATP = O-phospho-L-threonyl-[protein] + ADP + H(+)</text>
        <dbReference type="Rhea" id="RHEA:46608"/>
        <dbReference type="Rhea" id="RHEA-COMP:11060"/>
        <dbReference type="Rhea" id="RHEA-COMP:11605"/>
        <dbReference type="ChEBI" id="CHEBI:15378"/>
        <dbReference type="ChEBI" id="CHEBI:30013"/>
        <dbReference type="ChEBI" id="CHEBI:30616"/>
        <dbReference type="ChEBI" id="CHEBI:61977"/>
        <dbReference type="ChEBI" id="CHEBI:456216"/>
    </reaction>
</comment>
<keyword evidence="11 17" id="KW-0472">Membrane</keyword>
<evidence type="ECO:0000256" key="16">
    <source>
        <dbReference type="PROSITE-ProRule" id="PRU10141"/>
    </source>
</evidence>
<dbReference type="Pfam" id="PF07714">
    <property type="entry name" value="PK_Tyr_Ser-Thr"/>
    <property type="match status" value="2"/>
</dbReference>
<dbReference type="CDD" id="cd14066">
    <property type="entry name" value="STKc_IRAK"/>
    <property type="match status" value="1"/>
</dbReference>
<feature type="binding site" evidence="16">
    <location>
        <position position="599"/>
    </location>
    <ligand>
        <name>ATP</name>
        <dbReference type="ChEBI" id="CHEBI:30616"/>
    </ligand>
</feature>
<sequence length="1008" mass="111940">DTYDRNRRLILSSLASDVTAKDGFFDASVGTYPDQVYAMGLCIPGGGNTLCMARYSSQPSFRPLDFNPNSAGANIGDLSTNVTEFDGLLEQLSFRLANKASSSGKDVSVSSGRFYAVEVVPLTSFQKQGGYVFWPNCIFRWDLYPFNGAFDRVKLTPPPASQLQSPPPLTSKDGKKIRTEAIVGILAATVIIIALSALGVAVCKKRKKLQAFASGTADDITTAGYLQLHKVRSQMELKLQSRTSDQGEVEFKNEVLLVAKLQHRNLVRLLGFSLQGEEKILVYEFVPNKSLNYFLFDPIKKGQLDWTRRYNIIGGITRGMLYLHQDSRLTIIHRDIKASNILLDAEMNPKIADFGMARNFRDHQTETNTGRVVGTFGYMSPEYVSHGQFSTKSDVYSFGVLILEIVSGKKNSSFYQANGTVCNLVTYVWTLWNSDSSLEVIDTAIRESYEKDEECCNGFMGGSVRKPVCFFRWDGYPYLGAFSVTPSIPPQASQPTPLPPPPPDGKSISTGVIVAIVVSAVIFLALLALGLVIWKRRQSYKTFKPQTDDDMTSSQSLQFDFATIEAATDKFSSENKLGQGGFGEVYKGKLPDGTEIAVKRLSRNSRQGSREFKTEVVIVAKLQHKNLVRLLGFCLEGEEQILVYEFVPNKSLDYFLFDPTKKGQLDWTTRYNIIGGITRGILYLHQDSRLTIIHRDIKASNILLDSDMNPKIADFGMARNFRVDQTEDNTRRVVGTFGYMPPEYVTHGQFSTKSDVYSFGVLILEIVCGKKNSSFYQRDDAGGNLVTHRARGEKREIGIDKATLVDAADEVRLAGVETVDEETVAEKTFETKRTLVGHKTIRLPPTDDLVDKLVYTGFGSHMVAVAGHIALYEKVEKDGYKVLAGTYEKLKENLGGFERAFDELDVLEVTEEDFRYVSTISMTSRDVVSMSIDTSLRGDQFGIRDSWESVESRALAGRKVEDNADSRSPRARISLGTVAAIVDQCVGRSPHCSDPGSQPLRGIDCVET</sequence>
<feature type="transmembrane region" description="Helical" evidence="17">
    <location>
        <begin position="512"/>
        <end position="534"/>
    </location>
</feature>
<keyword evidence="10 17" id="KW-1133">Transmembrane helix</keyword>
<evidence type="ECO:0000259" key="18">
    <source>
        <dbReference type="PROSITE" id="PS50011"/>
    </source>
</evidence>
<evidence type="ECO:0000256" key="3">
    <source>
        <dbReference type="ARBA" id="ARBA00022679"/>
    </source>
</evidence>
<evidence type="ECO:0000256" key="9">
    <source>
        <dbReference type="ARBA" id="ARBA00022840"/>
    </source>
</evidence>
<dbReference type="InterPro" id="IPR002902">
    <property type="entry name" value="GNK2"/>
</dbReference>
<evidence type="ECO:0000256" key="13">
    <source>
        <dbReference type="ARBA" id="ARBA00023180"/>
    </source>
</evidence>
<dbReference type="InterPro" id="IPR017441">
    <property type="entry name" value="Protein_kinase_ATP_BS"/>
</dbReference>
<dbReference type="EMBL" id="KL984892">
    <property type="protein sequence ID" value="KFK22843.1"/>
    <property type="molecule type" value="Genomic_DNA"/>
</dbReference>
<keyword evidence="4 17" id="KW-0812">Transmembrane</keyword>
<dbReference type="OrthoDB" id="1908121at2759"/>
<feature type="non-terminal residue" evidence="19">
    <location>
        <position position="1"/>
    </location>
</feature>
<organism evidence="19 20">
    <name type="scientific">Arabis alpina</name>
    <name type="common">Alpine rock-cress</name>
    <dbReference type="NCBI Taxonomy" id="50452"/>
    <lineage>
        <taxon>Eukaryota</taxon>
        <taxon>Viridiplantae</taxon>
        <taxon>Streptophyta</taxon>
        <taxon>Embryophyta</taxon>
        <taxon>Tracheophyta</taxon>
        <taxon>Spermatophyta</taxon>
        <taxon>Magnoliopsida</taxon>
        <taxon>eudicotyledons</taxon>
        <taxon>Gunneridae</taxon>
        <taxon>Pentapetalae</taxon>
        <taxon>rosids</taxon>
        <taxon>malvids</taxon>
        <taxon>Brassicales</taxon>
        <taxon>Brassicaceae</taxon>
        <taxon>Arabideae</taxon>
        <taxon>Arabis</taxon>
    </lineage>
</organism>
<evidence type="ECO:0000256" key="15">
    <source>
        <dbReference type="ARBA" id="ARBA00047951"/>
    </source>
</evidence>
<dbReference type="PROSITE" id="PS50011">
    <property type="entry name" value="PROTEIN_KINASE_DOM"/>
    <property type="match status" value="2"/>
</dbReference>
<keyword evidence="9 16" id="KW-0067">ATP-binding</keyword>
<dbReference type="SUPFAM" id="SSF56112">
    <property type="entry name" value="Protein kinase-like (PK-like)"/>
    <property type="match status" value="2"/>
</dbReference>
<proteinExistence type="predicted"/>
<dbReference type="GO" id="GO:0042742">
    <property type="term" value="P:defense response to bacterium"/>
    <property type="evidence" value="ECO:0007669"/>
    <property type="project" value="TreeGrafter"/>
</dbReference>
<evidence type="ECO:0000256" key="2">
    <source>
        <dbReference type="ARBA" id="ARBA00022527"/>
    </source>
</evidence>
<dbReference type="Gramene" id="KFK22843">
    <property type="protein sequence ID" value="KFK22843"/>
    <property type="gene ID" value="AALP_AAs55098U000100"/>
</dbReference>
<dbReference type="Pfam" id="PF01657">
    <property type="entry name" value="Stress-antifung"/>
    <property type="match status" value="1"/>
</dbReference>
<evidence type="ECO:0000256" key="11">
    <source>
        <dbReference type="ARBA" id="ARBA00023136"/>
    </source>
</evidence>
<dbReference type="PANTHER" id="PTHR27002:SF783">
    <property type="entry name" value="CYSTEINE-RICH RECEPTOR-LIKE PROTEIN KINASE 31-RELATED"/>
    <property type="match status" value="1"/>
</dbReference>
<name>A0A087FYZ1_ARAAL</name>
<dbReference type="FunFam" id="3.30.200.20:FF:000142">
    <property type="entry name" value="Cysteine-rich receptor-like protein kinase 10"/>
    <property type="match status" value="1"/>
</dbReference>
<dbReference type="SMART" id="SM00220">
    <property type="entry name" value="S_TKc"/>
    <property type="match status" value="2"/>
</dbReference>